<protein>
    <submittedName>
        <fullName evidence="1">Uncharacterized protein</fullName>
    </submittedName>
</protein>
<keyword evidence="2" id="KW-1185">Reference proteome</keyword>
<dbReference type="OrthoDB" id="10360906at2759"/>
<proteinExistence type="predicted"/>
<evidence type="ECO:0000313" key="1">
    <source>
        <dbReference type="EMBL" id="KAJ1981117.1"/>
    </source>
</evidence>
<reference evidence="1" key="1">
    <citation type="submission" date="2022-07" db="EMBL/GenBank/DDBJ databases">
        <title>Phylogenomic reconstructions and comparative analyses of Kickxellomycotina fungi.</title>
        <authorList>
            <person name="Reynolds N.K."/>
            <person name="Stajich J.E."/>
            <person name="Barry K."/>
            <person name="Grigoriev I.V."/>
            <person name="Crous P."/>
            <person name="Smith M.E."/>
        </authorList>
    </citation>
    <scope>NUCLEOTIDE SEQUENCE</scope>
    <source>
        <strain evidence="1">RSA 567</strain>
    </source>
</reference>
<accession>A0A9W8EDS7</accession>
<evidence type="ECO:0000313" key="2">
    <source>
        <dbReference type="Proteomes" id="UP001151582"/>
    </source>
</evidence>
<dbReference type="Proteomes" id="UP001151582">
    <property type="component" value="Unassembled WGS sequence"/>
</dbReference>
<organism evidence="1 2">
    <name type="scientific">Dimargaris verticillata</name>
    <dbReference type="NCBI Taxonomy" id="2761393"/>
    <lineage>
        <taxon>Eukaryota</taxon>
        <taxon>Fungi</taxon>
        <taxon>Fungi incertae sedis</taxon>
        <taxon>Zoopagomycota</taxon>
        <taxon>Kickxellomycotina</taxon>
        <taxon>Dimargaritomycetes</taxon>
        <taxon>Dimargaritales</taxon>
        <taxon>Dimargaritaceae</taxon>
        <taxon>Dimargaris</taxon>
    </lineage>
</organism>
<gene>
    <name evidence="1" type="ORF">H4R34_002193</name>
</gene>
<sequence length="157" mass="17487">MCTSNIYAIVVGDGPDTGFEDNVKYVPSLQSLGQYSESTESVDDFESLHFDLLESLMQLGVGTPLDSTALQVISEKQFKLIQLYMEKNAAIASVSKDPNHGYQMNIIAGDQPNRAYNIFGLTHWCTTTSLEVLFIFTDQHNRDANLANLGKSLQRHH</sequence>
<name>A0A9W8EDS7_9FUNG</name>
<dbReference type="AlphaFoldDB" id="A0A9W8EDS7"/>
<dbReference type="EMBL" id="JANBQB010000137">
    <property type="protein sequence ID" value="KAJ1981117.1"/>
    <property type="molecule type" value="Genomic_DNA"/>
</dbReference>
<comment type="caution">
    <text evidence="1">The sequence shown here is derived from an EMBL/GenBank/DDBJ whole genome shotgun (WGS) entry which is preliminary data.</text>
</comment>